<organism evidence="3 4">
    <name type="scientific">Bacillus carboniphilus</name>
    <dbReference type="NCBI Taxonomy" id="86663"/>
    <lineage>
        <taxon>Bacteria</taxon>
        <taxon>Bacillati</taxon>
        <taxon>Bacillota</taxon>
        <taxon>Bacilli</taxon>
        <taxon>Bacillales</taxon>
        <taxon>Bacillaceae</taxon>
        <taxon>Bacillus</taxon>
    </lineage>
</organism>
<name>A0ABP3G7J7_9BACI</name>
<evidence type="ECO:0000313" key="4">
    <source>
        <dbReference type="Proteomes" id="UP001500782"/>
    </source>
</evidence>
<feature type="signal peptide" evidence="2">
    <location>
        <begin position="1"/>
        <end position="24"/>
    </location>
</feature>
<reference evidence="4" key="1">
    <citation type="journal article" date="2019" name="Int. J. Syst. Evol. Microbiol.">
        <title>The Global Catalogue of Microorganisms (GCM) 10K type strain sequencing project: providing services to taxonomists for standard genome sequencing and annotation.</title>
        <authorList>
            <consortium name="The Broad Institute Genomics Platform"/>
            <consortium name="The Broad Institute Genome Sequencing Center for Infectious Disease"/>
            <person name="Wu L."/>
            <person name="Ma J."/>
        </authorList>
    </citation>
    <scope>NUCLEOTIDE SEQUENCE [LARGE SCALE GENOMIC DNA]</scope>
    <source>
        <strain evidence="4">JCM 9731</strain>
    </source>
</reference>
<proteinExistence type="predicted"/>
<dbReference type="InterPro" id="IPR014247">
    <property type="entry name" value="Spore_lipoprot_YhcN/YlaJ"/>
</dbReference>
<evidence type="ECO:0000256" key="2">
    <source>
        <dbReference type="SAM" id="SignalP"/>
    </source>
</evidence>
<keyword evidence="4" id="KW-1185">Reference proteome</keyword>
<feature type="compositionally biased region" description="Basic and acidic residues" evidence="1">
    <location>
        <begin position="174"/>
        <end position="195"/>
    </location>
</feature>
<dbReference type="PROSITE" id="PS51257">
    <property type="entry name" value="PROKAR_LIPOPROTEIN"/>
    <property type="match status" value="1"/>
</dbReference>
<dbReference type="Proteomes" id="UP001500782">
    <property type="component" value="Unassembled WGS sequence"/>
</dbReference>
<sequence length="202" mass="22509">MLKKLGFLVFCVVFLVSCNGNQDANNANNQTARNNDESLIRVRNSTFDTVDRKSGQQISEHLVELTTRVPNVKDATAVVLGNYAIVGIDVDENMERSQVGTVKYSVIEALKQDPYGAEAIVVADPDIMQRLNEIGSDIERGEPVQGIMNELSDIVGRIMPDIPEHLNETTPKQATEKQKGNVNQKERNQLDKEQQDQSNNQK</sequence>
<feature type="chain" id="PRO_5047206060" evidence="2">
    <location>
        <begin position="25"/>
        <end position="202"/>
    </location>
</feature>
<gene>
    <name evidence="3" type="ORF">GCM10008967_31170</name>
</gene>
<dbReference type="InterPro" id="IPR019076">
    <property type="entry name" value="Spore_lipoprot_YhcN/YlaJ-like"/>
</dbReference>
<keyword evidence="2" id="KW-0732">Signal</keyword>
<dbReference type="EMBL" id="BAAADJ010000055">
    <property type="protein sequence ID" value="GAA0338662.1"/>
    <property type="molecule type" value="Genomic_DNA"/>
</dbReference>
<dbReference type="Pfam" id="PF09580">
    <property type="entry name" value="Spore_YhcN_YlaJ"/>
    <property type="match status" value="1"/>
</dbReference>
<comment type="caution">
    <text evidence="3">The sequence shown here is derived from an EMBL/GenBank/DDBJ whole genome shotgun (WGS) entry which is preliminary data.</text>
</comment>
<feature type="region of interest" description="Disordered" evidence="1">
    <location>
        <begin position="164"/>
        <end position="202"/>
    </location>
</feature>
<dbReference type="NCBIfam" id="TIGR02898">
    <property type="entry name" value="spore_YhcN_YlaJ"/>
    <property type="match status" value="1"/>
</dbReference>
<keyword evidence="3" id="KW-0449">Lipoprotein</keyword>
<evidence type="ECO:0000256" key="1">
    <source>
        <dbReference type="SAM" id="MobiDB-lite"/>
    </source>
</evidence>
<protein>
    <submittedName>
        <fullName evidence="3">YhcN/YlaJ family sporulation lipoprotein</fullName>
    </submittedName>
</protein>
<evidence type="ECO:0000313" key="3">
    <source>
        <dbReference type="EMBL" id="GAA0338662.1"/>
    </source>
</evidence>
<accession>A0ABP3G7J7</accession>
<dbReference type="RefSeq" id="WP_343800853.1">
    <property type="nucleotide sequence ID" value="NZ_BAAADJ010000055.1"/>
</dbReference>